<dbReference type="InterPro" id="IPR033690">
    <property type="entry name" value="Adenylat_kinase_CS"/>
</dbReference>
<keyword evidence="9" id="KW-1185">Reference proteome</keyword>
<dbReference type="InterPro" id="IPR000850">
    <property type="entry name" value="Adenylat/UMP-CMP_kin"/>
</dbReference>
<dbReference type="Pfam" id="PF05191">
    <property type="entry name" value="ADK_lid"/>
    <property type="match status" value="1"/>
</dbReference>
<evidence type="ECO:0000256" key="2">
    <source>
        <dbReference type="ARBA" id="ARBA00022679"/>
    </source>
</evidence>
<accession>A0ABN9SSG1</accession>
<dbReference type="PANTHER" id="PTHR23359">
    <property type="entry name" value="NUCLEOTIDE KINASE"/>
    <property type="match status" value="1"/>
</dbReference>
<comment type="similarity">
    <text evidence="1 5">Belongs to the adenylate kinase family.</text>
</comment>
<comment type="caution">
    <text evidence="8">The sequence shown here is derived from an EMBL/GenBank/DDBJ whole genome shotgun (WGS) entry which is preliminary data.</text>
</comment>
<keyword evidence="3" id="KW-0547">Nucleotide-binding</keyword>
<proteinExistence type="inferred from homology"/>
<sequence length="247" mass="26857">MGNCCDGITRALSKPAIEGPRERTVMILCGPPGCGKGTQAPKIVDKLDIPQLRGRPASLKGQVGLKAKEVMAAGKLVSDDIVVGIIRERIQASDCRNGFILDGFPRTVAQAVALDEMLKETSERVGIVVELNIPDEVLFERITGRWIHKASGRSYHTKFNPPKSYDGKSAPSAENMRDDETGDALMQRPDDTTDALPNRLKSYHAETEPVLSHYRGVAGCRVSLVNANQAMEVVWKDMETALAKSSA</sequence>
<evidence type="ECO:0000256" key="4">
    <source>
        <dbReference type="ARBA" id="ARBA00022777"/>
    </source>
</evidence>
<dbReference type="Pfam" id="PF00406">
    <property type="entry name" value="ADK"/>
    <property type="match status" value="1"/>
</dbReference>
<dbReference type="InterPro" id="IPR007862">
    <property type="entry name" value="Adenylate_kinase_lid-dom"/>
</dbReference>
<dbReference type="InterPro" id="IPR006259">
    <property type="entry name" value="Adenyl_kin_sub"/>
</dbReference>
<dbReference type="PROSITE" id="PS00113">
    <property type="entry name" value="ADENYLATE_KINASE"/>
    <property type="match status" value="1"/>
</dbReference>
<evidence type="ECO:0000313" key="9">
    <source>
        <dbReference type="Proteomes" id="UP001189429"/>
    </source>
</evidence>
<evidence type="ECO:0000256" key="1">
    <source>
        <dbReference type="ARBA" id="ARBA00007220"/>
    </source>
</evidence>
<evidence type="ECO:0000259" key="7">
    <source>
        <dbReference type="Pfam" id="PF05191"/>
    </source>
</evidence>
<keyword evidence="2 5" id="KW-0808">Transferase</keyword>
<evidence type="ECO:0000256" key="6">
    <source>
        <dbReference type="SAM" id="MobiDB-lite"/>
    </source>
</evidence>
<name>A0ABN9SSG1_9DINO</name>
<organism evidence="8 9">
    <name type="scientific">Prorocentrum cordatum</name>
    <dbReference type="NCBI Taxonomy" id="2364126"/>
    <lineage>
        <taxon>Eukaryota</taxon>
        <taxon>Sar</taxon>
        <taxon>Alveolata</taxon>
        <taxon>Dinophyceae</taxon>
        <taxon>Prorocentrales</taxon>
        <taxon>Prorocentraceae</taxon>
        <taxon>Prorocentrum</taxon>
    </lineage>
</organism>
<dbReference type="SUPFAM" id="SSF57774">
    <property type="entry name" value="Microbial and mitochondrial ADK, insert 'zinc finger' domain"/>
    <property type="match status" value="1"/>
</dbReference>
<reference evidence="8" key="1">
    <citation type="submission" date="2023-10" db="EMBL/GenBank/DDBJ databases">
        <authorList>
            <person name="Chen Y."/>
            <person name="Shah S."/>
            <person name="Dougan E. K."/>
            <person name="Thang M."/>
            <person name="Chan C."/>
        </authorList>
    </citation>
    <scope>NUCLEOTIDE SEQUENCE [LARGE SCALE GENOMIC DNA]</scope>
</reference>
<dbReference type="HAMAP" id="MF_00235">
    <property type="entry name" value="Adenylate_kinase_Adk"/>
    <property type="match status" value="1"/>
</dbReference>
<dbReference type="Proteomes" id="UP001189429">
    <property type="component" value="Unassembled WGS sequence"/>
</dbReference>
<evidence type="ECO:0000313" key="8">
    <source>
        <dbReference type="EMBL" id="CAK0834943.1"/>
    </source>
</evidence>
<dbReference type="NCBIfam" id="TIGR01351">
    <property type="entry name" value="adk"/>
    <property type="match status" value="1"/>
</dbReference>
<dbReference type="Gene3D" id="3.40.50.300">
    <property type="entry name" value="P-loop containing nucleotide triphosphate hydrolases"/>
    <property type="match status" value="1"/>
</dbReference>
<dbReference type="EMBL" id="CAUYUJ010012958">
    <property type="protein sequence ID" value="CAK0834943.1"/>
    <property type="molecule type" value="Genomic_DNA"/>
</dbReference>
<evidence type="ECO:0000256" key="3">
    <source>
        <dbReference type="ARBA" id="ARBA00022741"/>
    </source>
</evidence>
<dbReference type="InterPro" id="IPR036193">
    <property type="entry name" value="ADK_active_lid_dom_sf"/>
</dbReference>
<dbReference type="CDD" id="cd01428">
    <property type="entry name" value="ADK"/>
    <property type="match status" value="1"/>
</dbReference>
<dbReference type="PRINTS" id="PR00094">
    <property type="entry name" value="ADENYLTKNASE"/>
</dbReference>
<evidence type="ECO:0000256" key="5">
    <source>
        <dbReference type="RuleBase" id="RU003330"/>
    </source>
</evidence>
<feature type="domain" description="Adenylate kinase active site lid" evidence="7">
    <location>
        <begin position="145"/>
        <end position="190"/>
    </location>
</feature>
<dbReference type="InterPro" id="IPR027417">
    <property type="entry name" value="P-loop_NTPase"/>
</dbReference>
<dbReference type="SUPFAM" id="SSF52540">
    <property type="entry name" value="P-loop containing nucleoside triphosphate hydrolases"/>
    <property type="match status" value="1"/>
</dbReference>
<protein>
    <recommendedName>
        <fullName evidence="7">Adenylate kinase active site lid domain-containing protein</fullName>
    </recommendedName>
</protein>
<keyword evidence="4 5" id="KW-0418">Kinase</keyword>
<feature type="region of interest" description="Disordered" evidence="6">
    <location>
        <begin position="157"/>
        <end position="197"/>
    </location>
</feature>
<gene>
    <name evidence="8" type="ORF">PCOR1329_LOCUS32190</name>
</gene>